<comment type="caution">
    <text evidence="1">The sequence shown here is derived from an EMBL/GenBank/DDBJ whole genome shotgun (WGS) entry which is preliminary data.</text>
</comment>
<sequence>MRIFCVSCCSRDSFFASLVIVLCSYSKINNISSRFSVQRLGMDMWRFIY</sequence>
<dbReference type="EMBL" id="MTKO01000007">
    <property type="protein sequence ID" value="RWX48095.1"/>
    <property type="molecule type" value="Genomic_DNA"/>
</dbReference>
<protein>
    <submittedName>
        <fullName evidence="1">Uncharacterized protein</fullName>
    </submittedName>
</protein>
<proteinExistence type="predicted"/>
<dbReference type="AlphaFoldDB" id="A0A3S3QLW6"/>
<evidence type="ECO:0000313" key="2">
    <source>
        <dbReference type="Proteomes" id="UP000287853"/>
    </source>
</evidence>
<accession>A0A3S3QLW6</accession>
<gene>
    <name evidence="1" type="ORF">H206_05325</name>
</gene>
<name>A0A3S3QLW6_9BACT</name>
<organism evidence="1 2">
    <name type="scientific">Candidatus Electrothrix aarhusensis</name>
    <dbReference type="NCBI Taxonomy" id="1859131"/>
    <lineage>
        <taxon>Bacteria</taxon>
        <taxon>Pseudomonadati</taxon>
        <taxon>Thermodesulfobacteriota</taxon>
        <taxon>Desulfobulbia</taxon>
        <taxon>Desulfobulbales</taxon>
        <taxon>Desulfobulbaceae</taxon>
        <taxon>Candidatus Electrothrix</taxon>
    </lineage>
</organism>
<evidence type="ECO:0000313" key="1">
    <source>
        <dbReference type="EMBL" id="RWX48095.1"/>
    </source>
</evidence>
<dbReference type="Proteomes" id="UP000287853">
    <property type="component" value="Unassembled WGS sequence"/>
</dbReference>
<reference evidence="1 2" key="1">
    <citation type="submission" date="2017-01" db="EMBL/GenBank/DDBJ databases">
        <title>The cable genome- insights into the physiology and evolution of filamentous bacteria capable of sulfide oxidation via long distance electron transfer.</title>
        <authorList>
            <person name="Schreiber L."/>
            <person name="Bjerg J.T."/>
            <person name="Boggild A."/>
            <person name="Van De Vossenberg J."/>
            <person name="Meysman F."/>
            <person name="Nielsen L.P."/>
            <person name="Schramm A."/>
            <person name="Kjeldsen K.U."/>
        </authorList>
    </citation>
    <scope>NUCLEOTIDE SEQUENCE [LARGE SCALE GENOMIC DNA]</scope>
    <source>
        <strain evidence="1">MCF</strain>
    </source>
</reference>
<keyword evidence="2" id="KW-1185">Reference proteome</keyword>